<dbReference type="EC" id="1.15.1.1" evidence="2"/>
<evidence type="ECO:0000313" key="8">
    <source>
        <dbReference type="Proteomes" id="UP000069940"/>
    </source>
</evidence>
<dbReference type="Pfam" id="PF00403">
    <property type="entry name" value="HMA"/>
    <property type="match status" value="1"/>
</dbReference>
<keyword evidence="4" id="KW-0049">Antioxidant</keyword>
<proteinExistence type="predicted"/>
<dbReference type="Gene3D" id="2.60.40.200">
    <property type="entry name" value="Superoxide dismutase, copper/zinc binding domain"/>
    <property type="match status" value="1"/>
</dbReference>
<reference evidence="8" key="1">
    <citation type="journal article" date="2015" name="Proc. Natl. Acad. Sci. U.S.A.">
        <title>Genome sequence of the Asian Tiger mosquito, Aedes albopictus, reveals insights into its biology, genetics, and evolution.</title>
        <authorList>
            <person name="Chen X.G."/>
            <person name="Jiang X."/>
            <person name="Gu J."/>
            <person name="Xu M."/>
            <person name="Wu Y."/>
            <person name="Deng Y."/>
            <person name="Zhang C."/>
            <person name="Bonizzoni M."/>
            <person name="Dermauw W."/>
            <person name="Vontas J."/>
            <person name="Armbruster P."/>
            <person name="Huang X."/>
            <person name="Yang Y."/>
            <person name="Zhang H."/>
            <person name="He W."/>
            <person name="Peng H."/>
            <person name="Liu Y."/>
            <person name="Wu K."/>
            <person name="Chen J."/>
            <person name="Lirakis M."/>
            <person name="Topalis P."/>
            <person name="Van Leeuwen T."/>
            <person name="Hall A.B."/>
            <person name="Jiang X."/>
            <person name="Thorpe C."/>
            <person name="Mueller R.L."/>
            <person name="Sun C."/>
            <person name="Waterhouse R.M."/>
            <person name="Yan G."/>
            <person name="Tu Z.J."/>
            <person name="Fang X."/>
            <person name="James A.A."/>
        </authorList>
    </citation>
    <scope>NUCLEOTIDE SEQUENCE [LARGE SCALE GENOMIC DNA]</scope>
    <source>
        <strain evidence="8">Foshan</strain>
    </source>
</reference>
<dbReference type="CDD" id="cd00371">
    <property type="entry name" value="HMA"/>
    <property type="match status" value="1"/>
</dbReference>
<sequence>MFFDFLKHLIFKQQKMTDRESIKIEFAVQISGPKCADKVRTALDGIGSVDIDVAKGSVLVETALPWIEVQRLIEDTGRRAVLSGFGGQSAVAMVDHGNETSKVRGVVRFCALRANEKGAVVDGVIDGLEESRPYKLNVHECGDISEGCASVGDVYDSSDIESDENGRATIRLVNDRLAVCDLIGRSVVITEAVEDDRRLACGIIARSAGIFENYKKICACDGVTIWDEREKPLAGSKRRENAQL</sequence>
<evidence type="ECO:0000256" key="1">
    <source>
        <dbReference type="ARBA" id="ARBA00001973"/>
    </source>
</evidence>
<evidence type="ECO:0000256" key="3">
    <source>
        <dbReference type="ARBA" id="ARBA00022833"/>
    </source>
</evidence>
<dbReference type="RefSeq" id="XP_019536770.3">
    <property type="nucleotide sequence ID" value="XM_019681225.3"/>
</dbReference>
<organism evidence="7 8">
    <name type="scientific">Aedes albopictus</name>
    <name type="common">Asian tiger mosquito</name>
    <name type="synonym">Stegomyia albopicta</name>
    <dbReference type="NCBI Taxonomy" id="7160"/>
    <lineage>
        <taxon>Eukaryota</taxon>
        <taxon>Metazoa</taxon>
        <taxon>Ecdysozoa</taxon>
        <taxon>Arthropoda</taxon>
        <taxon>Hexapoda</taxon>
        <taxon>Insecta</taxon>
        <taxon>Pterygota</taxon>
        <taxon>Neoptera</taxon>
        <taxon>Endopterygota</taxon>
        <taxon>Diptera</taxon>
        <taxon>Nematocera</taxon>
        <taxon>Culicoidea</taxon>
        <taxon>Culicidae</taxon>
        <taxon>Culicinae</taxon>
        <taxon>Aedini</taxon>
        <taxon>Aedes</taxon>
        <taxon>Stegomyia</taxon>
    </lineage>
</organism>
<dbReference type="SUPFAM" id="SSF49329">
    <property type="entry name" value="Cu,Zn superoxide dismutase-like"/>
    <property type="match status" value="1"/>
</dbReference>
<name>A0ABM1YYZ1_AEDAL</name>
<dbReference type="PANTHER" id="PTHR10003">
    <property type="entry name" value="SUPEROXIDE DISMUTASE CU-ZN -RELATED"/>
    <property type="match status" value="1"/>
</dbReference>
<evidence type="ECO:0000313" key="7">
    <source>
        <dbReference type="EnsemblMetazoa" id="AALFPA23_013385.P19385"/>
    </source>
</evidence>
<evidence type="ECO:0000259" key="6">
    <source>
        <dbReference type="Pfam" id="PF00403"/>
    </source>
</evidence>
<evidence type="ECO:0000256" key="5">
    <source>
        <dbReference type="ARBA" id="ARBA00049204"/>
    </source>
</evidence>
<keyword evidence="8" id="KW-1185">Reference proteome</keyword>
<feature type="domain" description="HMA" evidence="6">
    <location>
        <begin position="26"/>
        <end position="78"/>
    </location>
</feature>
<dbReference type="Proteomes" id="UP000069940">
    <property type="component" value="Unassembled WGS sequence"/>
</dbReference>
<accession>A0ABM1YYZ1</accession>
<comment type="catalytic activity">
    <reaction evidence="5">
        <text>2 superoxide + 2 H(+) = H2O2 + O2</text>
        <dbReference type="Rhea" id="RHEA:20696"/>
        <dbReference type="ChEBI" id="CHEBI:15378"/>
        <dbReference type="ChEBI" id="CHEBI:15379"/>
        <dbReference type="ChEBI" id="CHEBI:16240"/>
        <dbReference type="ChEBI" id="CHEBI:18421"/>
        <dbReference type="EC" id="1.15.1.1"/>
    </reaction>
</comment>
<protein>
    <recommendedName>
        <fullName evidence="2">superoxide dismutase</fullName>
        <ecNumber evidence="2">1.15.1.1</ecNumber>
    </recommendedName>
</protein>
<keyword evidence="3" id="KW-0862">Zinc</keyword>
<dbReference type="InterPro" id="IPR024134">
    <property type="entry name" value="SOD_Cu/Zn_/chaperone"/>
</dbReference>
<dbReference type="InterPro" id="IPR036423">
    <property type="entry name" value="SOD-like_Cu/Zn_dom_sf"/>
</dbReference>
<dbReference type="InterPro" id="IPR006121">
    <property type="entry name" value="HMA_dom"/>
</dbReference>
<reference evidence="7" key="2">
    <citation type="submission" date="2025-05" db="UniProtKB">
        <authorList>
            <consortium name="EnsemblMetazoa"/>
        </authorList>
    </citation>
    <scope>IDENTIFICATION</scope>
    <source>
        <strain evidence="7">Foshan</strain>
    </source>
</reference>
<evidence type="ECO:0000256" key="2">
    <source>
        <dbReference type="ARBA" id="ARBA00012682"/>
    </source>
</evidence>
<dbReference type="Gene3D" id="3.30.70.100">
    <property type="match status" value="1"/>
</dbReference>
<dbReference type="GeneID" id="109408011"/>
<comment type="cofactor">
    <cofactor evidence="1">
        <name>Cu(2+)</name>
        <dbReference type="ChEBI" id="CHEBI:29036"/>
    </cofactor>
</comment>
<dbReference type="EnsemblMetazoa" id="AALFPA23_013385.R19385">
    <property type="protein sequence ID" value="AALFPA23_013385.P19385"/>
    <property type="gene ID" value="AALFPA23_013385"/>
</dbReference>
<evidence type="ECO:0000256" key="4">
    <source>
        <dbReference type="ARBA" id="ARBA00022862"/>
    </source>
</evidence>
<dbReference type="SUPFAM" id="SSF55008">
    <property type="entry name" value="HMA, heavy metal-associated domain"/>
    <property type="match status" value="1"/>
</dbReference>
<dbReference type="InterPro" id="IPR036163">
    <property type="entry name" value="HMA_dom_sf"/>
</dbReference>